<evidence type="ECO:0000313" key="1">
    <source>
        <dbReference type="EMBL" id="MFD0317389.1"/>
    </source>
</evidence>
<keyword evidence="2" id="KW-1185">Reference proteome</keyword>
<gene>
    <name evidence="1" type="ORF">ACFQZ6_24830</name>
</gene>
<organism evidence="1 2">
    <name type="scientific">Streptomyces flavalbus</name>
    <dbReference type="NCBI Taxonomy" id="2665155"/>
    <lineage>
        <taxon>Bacteria</taxon>
        <taxon>Bacillati</taxon>
        <taxon>Actinomycetota</taxon>
        <taxon>Actinomycetes</taxon>
        <taxon>Kitasatosporales</taxon>
        <taxon>Streptomycetaceae</taxon>
        <taxon>Streptomyces</taxon>
    </lineage>
</organism>
<protein>
    <submittedName>
        <fullName evidence="1">Uncharacterized protein</fullName>
    </submittedName>
</protein>
<proteinExistence type="predicted"/>
<comment type="caution">
    <text evidence="1">The sequence shown here is derived from an EMBL/GenBank/DDBJ whole genome shotgun (WGS) entry which is preliminary data.</text>
</comment>
<dbReference type="RefSeq" id="WP_381612662.1">
    <property type="nucleotide sequence ID" value="NZ_JBHTEB010000001.1"/>
</dbReference>
<dbReference type="Proteomes" id="UP001597023">
    <property type="component" value="Unassembled WGS sequence"/>
</dbReference>
<reference evidence="2" key="1">
    <citation type="journal article" date="2019" name="Int. J. Syst. Evol. Microbiol.">
        <title>The Global Catalogue of Microorganisms (GCM) 10K type strain sequencing project: providing services to taxonomists for standard genome sequencing and annotation.</title>
        <authorList>
            <consortium name="The Broad Institute Genomics Platform"/>
            <consortium name="The Broad Institute Genome Sequencing Center for Infectious Disease"/>
            <person name="Wu L."/>
            <person name="Ma J."/>
        </authorList>
    </citation>
    <scope>NUCLEOTIDE SEQUENCE [LARGE SCALE GENOMIC DNA]</scope>
    <source>
        <strain evidence="2">CGMCC 4.7400</strain>
    </source>
</reference>
<dbReference type="EMBL" id="JBHTEB010000001">
    <property type="protein sequence ID" value="MFD0317389.1"/>
    <property type="molecule type" value="Genomic_DNA"/>
</dbReference>
<accession>A0ABW2WF38</accession>
<evidence type="ECO:0000313" key="2">
    <source>
        <dbReference type="Proteomes" id="UP001597023"/>
    </source>
</evidence>
<name>A0ABW2WF38_9ACTN</name>
<sequence length="48" mass="5125">MTTVVPEGVPTRVVLVAVRPGERLRVVPVDARGATAPTRSLDLYPGVR</sequence>